<accession>K0R0F9</accession>
<evidence type="ECO:0000256" key="1">
    <source>
        <dbReference type="SAM" id="MobiDB-lite"/>
    </source>
</evidence>
<sequence>GRPASRRRVTVLDAATGKPHLPPHAALLSTSPPECPPAAGPARRRRRGGPAEELQDASPLPGEVRVGRRAPEERHGPHPSGPDGHRRGVGEDVHRVRLAALSPGREAVDRHVDQGRRRRGLQRPAASRQGGEEEHESRQRFRGLERILLAYDVHEPSLLFSQAPGPPCPDAPDLLR</sequence>
<feature type="non-terminal residue" evidence="2">
    <location>
        <position position="1"/>
    </location>
</feature>
<gene>
    <name evidence="2" type="ORF">THAOC_37301</name>
</gene>
<evidence type="ECO:0000313" key="3">
    <source>
        <dbReference type="Proteomes" id="UP000266841"/>
    </source>
</evidence>
<keyword evidence="3" id="KW-1185">Reference proteome</keyword>
<feature type="compositionally biased region" description="Basic and acidic residues" evidence="1">
    <location>
        <begin position="83"/>
        <end position="95"/>
    </location>
</feature>
<feature type="region of interest" description="Disordered" evidence="1">
    <location>
        <begin position="157"/>
        <end position="176"/>
    </location>
</feature>
<feature type="compositionally biased region" description="Basic and acidic residues" evidence="1">
    <location>
        <begin position="106"/>
        <end position="115"/>
    </location>
</feature>
<proteinExistence type="predicted"/>
<dbReference type="AlphaFoldDB" id="K0R0F9"/>
<feature type="compositionally biased region" description="Basic and acidic residues" evidence="1">
    <location>
        <begin position="65"/>
        <end position="76"/>
    </location>
</feature>
<comment type="caution">
    <text evidence="2">The sequence shown here is derived from an EMBL/GenBank/DDBJ whole genome shotgun (WGS) entry which is preliminary data.</text>
</comment>
<evidence type="ECO:0000313" key="2">
    <source>
        <dbReference type="EMBL" id="EJK44184.1"/>
    </source>
</evidence>
<feature type="compositionally biased region" description="Basic and acidic residues" evidence="1">
    <location>
        <begin position="130"/>
        <end position="139"/>
    </location>
</feature>
<dbReference type="EMBL" id="AGNL01050067">
    <property type="protein sequence ID" value="EJK44184.1"/>
    <property type="molecule type" value="Genomic_DNA"/>
</dbReference>
<feature type="region of interest" description="Disordered" evidence="1">
    <location>
        <begin position="1"/>
        <end position="139"/>
    </location>
</feature>
<dbReference type="Proteomes" id="UP000266841">
    <property type="component" value="Unassembled WGS sequence"/>
</dbReference>
<name>K0R0F9_THAOC</name>
<protein>
    <submittedName>
        <fullName evidence="2">Uncharacterized protein</fullName>
    </submittedName>
</protein>
<organism evidence="2 3">
    <name type="scientific">Thalassiosira oceanica</name>
    <name type="common">Marine diatom</name>
    <dbReference type="NCBI Taxonomy" id="159749"/>
    <lineage>
        <taxon>Eukaryota</taxon>
        <taxon>Sar</taxon>
        <taxon>Stramenopiles</taxon>
        <taxon>Ochrophyta</taxon>
        <taxon>Bacillariophyta</taxon>
        <taxon>Coscinodiscophyceae</taxon>
        <taxon>Thalassiosirophycidae</taxon>
        <taxon>Thalassiosirales</taxon>
        <taxon>Thalassiosiraceae</taxon>
        <taxon>Thalassiosira</taxon>
    </lineage>
</organism>
<reference evidence="2 3" key="1">
    <citation type="journal article" date="2012" name="Genome Biol.">
        <title>Genome and low-iron response of an oceanic diatom adapted to chronic iron limitation.</title>
        <authorList>
            <person name="Lommer M."/>
            <person name="Specht M."/>
            <person name="Roy A.S."/>
            <person name="Kraemer L."/>
            <person name="Andreson R."/>
            <person name="Gutowska M.A."/>
            <person name="Wolf J."/>
            <person name="Bergner S.V."/>
            <person name="Schilhabel M.B."/>
            <person name="Klostermeier U.C."/>
            <person name="Beiko R.G."/>
            <person name="Rosenstiel P."/>
            <person name="Hippler M."/>
            <person name="Laroche J."/>
        </authorList>
    </citation>
    <scope>NUCLEOTIDE SEQUENCE [LARGE SCALE GENOMIC DNA]</scope>
    <source>
        <strain evidence="2 3">CCMP1005</strain>
    </source>
</reference>